<organism evidence="1">
    <name type="scientific">anaerobic digester metagenome</name>
    <dbReference type="NCBI Taxonomy" id="1263854"/>
    <lineage>
        <taxon>unclassified sequences</taxon>
        <taxon>metagenomes</taxon>
        <taxon>ecological metagenomes</taxon>
    </lineage>
</organism>
<name>A0A485LWC7_9ZZZZ</name>
<gene>
    <name evidence="1" type="ORF">SCFA_130004</name>
</gene>
<protein>
    <submittedName>
        <fullName evidence="1">Uncharacterized protein</fullName>
    </submittedName>
</protein>
<sequence>MEAAKKIVFACGCGAVTDLACDRCGKPLCSSCSTRQIVSLDLQAIEIRHYCSGCSEDENRNAWGRLYWEALITRYS</sequence>
<proteinExistence type="predicted"/>
<reference evidence="1" key="1">
    <citation type="submission" date="2019-03" db="EMBL/GenBank/DDBJ databases">
        <authorList>
            <person name="Hao L."/>
        </authorList>
    </citation>
    <scope>NUCLEOTIDE SEQUENCE</scope>
</reference>
<dbReference type="EMBL" id="CAADRM010000035">
    <property type="protein sequence ID" value="VFU12190.1"/>
    <property type="molecule type" value="Genomic_DNA"/>
</dbReference>
<accession>A0A485LWC7</accession>
<dbReference type="AlphaFoldDB" id="A0A485LWC7"/>
<evidence type="ECO:0000313" key="1">
    <source>
        <dbReference type="EMBL" id="VFU12190.1"/>
    </source>
</evidence>